<dbReference type="SUPFAM" id="SSF55753">
    <property type="entry name" value="Actin depolymerizing proteins"/>
    <property type="match status" value="1"/>
</dbReference>
<dbReference type="InterPro" id="IPR017904">
    <property type="entry name" value="ADF/Cofilin"/>
</dbReference>
<dbReference type="GO" id="GO:0015629">
    <property type="term" value="C:actin cytoskeleton"/>
    <property type="evidence" value="ECO:0000318"/>
    <property type="project" value="GO_Central"/>
</dbReference>
<dbReference type="InterPro" id="IPR002108">
    <property type="entry name" value="ADF-H"/>
</dbReference>
<evidence type="ECO:0000313" key="5">
    <source>
        <dbReference type="Proteomes" id="UP000017836"/>
    </source>
</evidence>
<feature type="domain" description="ADF-H" evidence="3">
    <location>
        <begin position="9"/>
        <end position="143"/>
    </location>
</feature>
<dbReference type="GO" id="GO:0051015">
    <property type="term" value="F:actin filament binding"/>
    <property type="evidence" value="ECO:0000318"/>
    <property type="project" value="GO_Central"/>
</dbReference>
<dbReference type="GO" id="GO:0030042">
    <property type="term" value="P:actin filament depolymerization"/>
    <property type="evidence" value="ECO:0000318"/>
    <property type="project" value="GO_Central"/>
</dbReference>
<proteinExistence type="inferred from homology"/>
<dbReference type="Gramene" id="ERN08226">
    <property type="protein sequence ID" value="ERN08226"/>
    <property type="gene ID" value="AMTR_s00018p00214610"/>
</dbReference>
<dbReference type="GO" id="GO:0005737">
    <property type="term" value="C:cytoplasm"/>
    <property type="evidence" value="ECO:0000318"/>
    <property type="project" value="GO_Central"/>
</dbReference>
<dbReference type="InterPro" id="IPR029006">
    <property type="entry name" value="ADF-H/Gelsolin-like_dom_sf"/>
</dbReference>
<comment type="similarity">
    <text evidence="1">Belongs to the actin-binding proteins ADF family.</text>
</comment>
<evidence type="ECO:0000256" key="1">
    <source>
        <dbReference type="ARBA" id="ARBA00006844"/>
    </source>
</evidence>
<dbReference type="STRING" id="13333.W1PKQ0"/>
<dbReference type="Pfam" id="PF00241">
    <property type="entry name" value="Cofilin_ADF"/>
    <property type="match status" value="1"/>
</dbReference>
<dbReference type="OMA" id="FKTECRY"/>
<dbReference type="eggNOG" id="KOG1735">
    <property type="taxonomic scope" value="Eukaryota"/>
</dbReference>
<dbReference type="Proteomes" id="UP000017836">
    <property type="component" value="Unassembled WGS sequence"/>
</dbReference>
<dbReference type="PANTHER" id="PTHR11913">
    <property type="entry name" value="COFILIN-RELATED"/>
    <property type="match status" value="1"/>
</dbReference>
<dbReference type="HOGENOM" id="CLU_094004_2_2_1"/>
<name>W1PKQ0_AMBTC</name>
<dbReference type="CDD" id="cd11286">
    <property type="entry name" value="ADF_cofilin_like"/>
    <property type="match status" value="1"/>
</dbReference>
<dbReference type="PROSITE" id="PS51263">
    <property type="entry name" value="ADF_H"/>
    <property type="match status" value="1"/>
</dbReference>
<dbReference type="KEGG" id="atr:18436469"/>
<dbReference type="EMBL" id="KI393569">
    <property type="protein sequence ID" value="ERN08226.1"/>
    <property type="molecule type" value="Genomic_DNA"/>
</dbReference>
<evidence type="ECO:0000259" key="3">
    <source>
        <dbReference type="PROSITE" id="PS51263"/>
    </source>
</evidence>
<keyword evidence="2" id="KW-0009">Actin-binding</keyword>
<reference evidence="5" key="1">
    <citation type="journal article" date="2013" name="Science">
        <title>The Amborella genome and the evolution of flowering plants.</title>
        <authorList>
            <consortium name="Amborella Genome Project"/>
        </authorList>
    </citation>
    <scope>NUCLEOTIDE SEQUENCE [LARGE SCALE GENOMIC DNA]</scope>
</reference>
<accession>W1PKQ0</accession>
<evidence type="ECO:0000256" key="2">
    <source>
        <dbReference type="ARBA" id="ARBA00023203"/>
    </source>
</evidence>
<dbReference type="Gene3D" id="3.40.20.10">
    <property type="entry name" value="Severin"/>
    <property type="match status" value="1"/>
</dbReference>
<protein>
    <recommendedName>
        <fullName evidence="3">ADF-H domain-containing protein</fullName>
    </recommendedName>
</protein>
<evidence type="ECO:0000313" key="4">
    <source>
        <dbReference type="EMBL" id="ERN08226.1"/>
    </source>
</evidence>
<gene>
    <name evidence="4" type="ORF">AMTR_s00018p00214610</name>
</gene>
<dbReference type="AlphaFoldDB" id="W1PKQ0"/>
<sequence>MAMAFKMGTTGLGVTEECKSSFMELKKKKVHKYIVFKIDEGSREVRVEKVGASDASYHDFATSLPHDDCRYAVFDFDFLTLDNCHKSRIFFIQWCPTASRIRAKILYATSKGGLRRELDGVHYDLQATDPTEMGIQVIRDTAK</sequence>
<organism evidence="4 5">
    <name type="scientific">Amborella trichopoda</name>
    <dbReference type="NCBI Taxonomy" id="13333"/>
    <lineage>
        <taxon>Eukaryota</taxon>
        <taxon>Viridiplantae</taxon>
        <taxon>Streptophyta</taxon>
        <taxon>Embryophyta</taxon>
        <taxon>Tracheophyta</taxon>
        <taxon>Spermatophyta</taxon>
        <taxon>Magnoliopsida</taxon>
        <taxon>Amborellales</taxon>
        <taxon>Amborellaceae</taxon>
        <taxon>Amborella</taxon>
    </lineage>
</organism>
<dbReference type="GO" id="GO:0051017">
    <property type="term" value="P:actin filament bundle assembly"/>
    <property type="evidence" value="ECO:0000318"/>
    <property type="project" value="GO_Central"/>
</dbReference>
<keyword evidence="5" id="KW-1185">Reference proteome</keyword>
<dbReference type="OrthoDB" id="10249245at2759"/>
<dbReference type="SMART" id="SM00102">
    <property type="entry name" value="ADF"/>
    <property type="match status" value="1"/>
</dbReference>